<gene>
    <name evidence="3" type="ORF">MAXJ12_07132</name>
</gene>
<evidence type="ECO:0000313" key="4">
    <source>
        <dbReference type="Proteomes" id="UP000003250"/>
    </source>
</evidence>
<dbReference type="GO" id="GO:0003677">
    <property type="term" value="F:DNA binding"/>
    <property type="evidence" value="ECO:0007669"/>
    <property type="project" value="InterPro"/>
</dbReference>
<dbReference type="GO" id="GO:0004803">
    <property type="term" value="F:transposase activity"/>
    <property type="evidence" value="ECO:0007669"/>
    <property type="project" value="InterPro"/>
</dbReference>
<name>H0HMR2_9HYPH</name>
<reference evidence="3 4" key="1">
    <citation type="journal article" date="2012" name="J. Bacteriol.">
        <title>Draft Genome Sequence of Mesorhizobium alhagi CCNWXJ12-2T, a Novel Salt-Resistant Species Isolated from the Desert of Northwestern China.</title>
        <authorList>
            <person name="Zhou M."/>
            <person name="Chen W."/>
            <person name="Chen H."/>
            <person name="Wei G."/>
        </authorList>
    </citation>
    <scope>NUCLEOTIDE SEQUENCE [LARGE SCALE GENOMIC DNA]</scope>
    <source>
        <strain evidence="3 4">CCNWXJ12-2</strain>
    </source>
</reference>
<evidence type="ECO:0000259" key="2">
    <source>
        <dbReference type="Pfam" id="PF02371"/>
    </source>
</evidence>
<dbReference type="AlphaFoldDB" id="H0HMR2"/>
<accession>H0HMR2</accession>
<organism evidence="3 4">
    <name type="scientific">Mesorhizobium alhagi CCNWXJ12-2</name>
    <dbReference type="NCBI Taxonomy" id="1107882"/>
    <lineage>
        <taxon>Bacteria</taxon>
        <taxon>Pseudomonadati</taxon>
        <taxon>Pseudomonadota</taxon>
        <taxon>Alphaproteobacteria</taxon>
        <taxon>Hyphomicrobiales</taxon>
        <taxon>Phyllobacteriaceae</taxon>
        <taxon>Allomesorhizobium</taxon>
    </lineage>
</organism>
<dbReference type="InterPro" id="IPR003346">
    <property type="entry name" value="Transposase_20"/>
</dbReference>
<protein>
    <submittedName>
        <fullName evidence="3">Transposase</fullName>
    </submittedName>
</protein>
<proteinExistence type="predicted"/>
<feature type="domain" description="Transposase IS110-like N-terminal" evidence="1">
    <location>
        <begin position="38"/>
        <end position="182"/>
    </location>
</feature>
<dbReference type="InterPro" id="IPR047650">
    <property type="entry name" value="Transpos_IS110"/>
</dbReference>
<dbReference type="Pfam" id="PF01548">
    <property type="entry name" value="DEDD_Tnp_IS110"/>
    <property type="match status" value="1"/>
</dbReference>
<feature type="domain" description="Transposase IS116/IS110/IS902 C-terminal" evidence="2">
    <location>
        <begin position="249"/>
        <end position="334"/>
    </location>
</feature>
<keyword evidence="4" id="KW-1185">Reference proteome</keyword>
<dbReference type="NCBIfam" id="NF033542">
    <property type="entry name" value="transpos_IS110"/>
    <property type="match status" value="1"/>
</dbReference>
<dbReference type="Proteomes" id="UP000003250">
    <property type="component" value="Unassembled WGS sequence"/>
</dbReference>
<dbReference type="PANTHER" id="PTHR33055:SF13">
    <property type="entry name" value="TRANSPOSASE"/>
    <property type="match status" value="1"/>
</dbReference>
<dbReference type="RefSeq" id="WP_008835074.1">
    <property type="nucleotide sequence ID" value="NZ_AHAM01000047.1"/>
</dbReference>
<evidence type="ECO:0000313" key="3">
    <source>
        <dbReference type="EMBL" id="EHK57981.1"/>
    </source>
</evidence>
<dbReference type="PATRIC" id="fig|1107882.3.peg.1401"/>
<dbReference type="PANTHER" id="PTHR33055">
    <property type="entry name" value="TRANSPOSASE FOR INSERTION SEQUENCE ELEMENT IS1111A"/>
    <property type="match status" value="1"/>
</dbReference>
<dbReference type="Pfam" id="PF02371">
    <property type="entry name" value="Transposase_20"/>
    <property type="match status" value="1"/>
</dbReference>
<evidence type="ECO:0000259" key="1">
    <source>
        <dbReference type="Pfam" id="PF01548"/>
    </source>
</evidence>
<sequence>MLMAMEGQSHFLPFGVPYWGFEALNNGGSATVSYDYHIGVDYHKSYSHLVVQDGGGRTLRSGRVKNDRHSIAAFLDRYKDNSHAVVEATRNWTVIYDWLDDICDDVVLAHPLKVKAIADAKIKTDKIDATVLAHLLRADLVPEAWAPSERARELRVALRERMFYVRLRTMVKNRIVTIFDRYPEQTVQLRKLGDLFGKAGREQLSALTVSPIDRIQIDRSIAFIDDINARIKQSEATIRAMTRENANVKLLKTIPGIGEFFARLIDAEIDDIGRFRSPKKLTAYAGLVPSTYSSGGRTYHGRIIKQGNKWLRWAFVEAVAPAIATDPQLREQYERLKPHGTNKAKVAVARKLLTIAFQLLRDQRPYERRGASMEECASTISRLS</sequence>
<dbReference type="GO" id="GO:0006313">
    <property type="term" value="P:DNA transposition"/>
    <property type="evidence" value="ECO:0007669"/>
    <property type="project" value="InterPro"/>
</dbReference>
<dbReference type="EMBL" id="AHAM01000047">
    <property type="protein sequence ID" value="EHK57981.1"/>
    <property type="molecule type" value="Genomic_DNA"/>
</dbReference>
<dbReference type="InterPro" id="IPR002525">
    <property type="entry name" value="Transp_IS110-like_N"/>
</dbReference>